<dbReference type="PANTHER" id="PTHR33270">
    <property type="entry name" value="BNAC05G50380D PROTEIN"/>
    <property type="match status" value="1"/>
</dbReference>
<dbReference type="EMBL" id="OU503036">
    <property type="protein sequence ID" value="CAI9752963.1"/>
    <property type="molecule type" value="Genomic_DNA"/>
</dbReference>
<keyword evidence="3" id="KW-1185">Reference proteome</keyword>
<sequence>MDMRMKKSVSKKKRNRFLIIINVFGSAGPIRFVVNEDENAAAVVETALKIYAREGRLPILGSDVSSFFLYPANAGLDALYPTESIGSSGVRNFVLCKKQINPQMSEARSKVAAQKRGRWRAWLEKSFHPVWLKNFKKLHAKIDY</sequence>
<dbReference type="AlphaFoldDB" id="A0AAD1YL23"/>
<organism evidence="2 3">
    <name type="scientific">Fraxinus pennsylvanica</name>
    <dbReference type="NCBI Taxonomy" id="56036"/>
    <lineage>
        <taxon>Eukaryota</taxon>
        <taxon>Viridiplantae</taxon>
        <taxon>Streptophyta</taxon>
        <taxon>Embryophyta</taxon>
        <taxon>Tracheophyta</taxon>
        <taxon>Spermatophyta</taxon>
        <taxon>Magnoliopsida</taxon>
        <taxon>eudicotyledons</taxon>
        <taxon>Gunneridae</taxon>
        <taxon>Pentapetalae</taxon>
        <taxon>asterids</taxon>
        <taxon>lamiids</taxon>
        <taxon>Lamiales</taxon>
        <taxon>Oleaceae</taxon>
        <taxon>Oleeae</taxon>
        <taxon>Fraxinus</taxon>
    </lineage>
</organism>
<proteinExistence type="predicted"/>
<dbReference type="Pfam" id="PF23156">
    <property type="entry name" value="DUF7054"/>
    <property type="match status" value="1"/>
</dbReference>
<dbReference type="PANTHER" id="PTHR33270:SF5">
    <property type="entry name" value="GB|AAC00605.1"/>
    <property type="match status" value="1"/>
</dbReference>
<dbReference type="InterPro" id="IPR040358">
    <property type="entry name" value="At4g22758-like"/>
</dbReference>
<accession>A0AAD1YL23</accession>
<evidence type="ECO:0000259" key="1">
    <source>
        <dbReference type="Pfam" id="PF23156"/>
    </source>
</evidence>
<gene>
    <name evidence="2" type="ORF">FPE_LOCUS394</name>
</gene>
<evidence type="ECO:0000313" key="3">
    <source>
        <dbReference type="Proteomes" id="UP000834106"/>
    </source>
</evidence>
<dbReference type="InterPro" id="IPR055482">
    <property type="entry name" value="DUF7054"/>
</dbReference>
<protein>
    <recommendedName>
        <fullName evidence="1">DUF7054 domain-containing protein</fullName>
    </recommendedName>
</protein>
<name>A0AAD1YL23_9LAMI</name>
<evidence type="ECO:0000313" key="2">
    <source>
        <dbReference type="EMBL" id="CAI9752963.1"/>
    </source>
</evidence>
<reference evidence="2" key="1">
    <citation type="submission" date="2023-05" db="EMBL/GenBank/DDBJ databases">
        <authorList>
            <person name="Huff M."/>
        </authorList>
    </citation>
    <scope>NUCLEOTIDE SEQUENCE</scope>
</reference>
<dbReference type="Proteomes" id="UP000834106">
    <property type="component" value="Chromosome 1"/>
</dbReference>
<feature type="domain" description="DUF7054" evidence="1">
    <location>
        <begin position="13"/>
        <end position="96"/>
    </location>
</feature>